<dbReference type="Gene3D" id="1.10.357.10">
    <property type="entry name" value="Tetracycline Repressor, domain 2"/>
    <property type="match status" value="1"/>
</dbReference>
<dbReference type="PROSITE" id="PS01081">
    <property type="entry name" value="HTH_TETR_1"/>
    <property type="match status" value="1"/>
</dbReference>
<dbReference type="InterPro" id="IPR050624">
    <property type="entry name" value="HTH-type_Tx_Regulator"/>
</dbReference>
<dbReference type="InterPro" id="IPR009057">
    <property type="entry name" value="Homeodomain-like_sf"/>
</dbReference>
<evidence type="ECO:0000313" key="4">
    <source>
        <dbReference type="EMBL" id="MCF6138474.1"/>
    </source>
</evidence>
<sequence length="205" mass="23705">MTNHINTLSQRQLKSVQTRNKLLGAARKVFIDQGFQKTTITQIIKDAELGYGTAYVHFKNKDDILIALIEDVMNQFYKIADLPFRPTTKDEAERTIRKQVGSFLELAKQEQRILAVVEEAIGQSPIVQAKWNDIRERFVEGIAKDITYSQENNLAYPDVDPLLAGKGWFYSNEMFLWEITKRDGKMNLEDIVHNLTTMYVRGLYK</sequence>
<name>A0ABS9H0K8_9BACL</name>
<evidence type="ECO:0000259" key="3">
    <source>
        <dbReference type="PROSITE" id="PS50977"/>
    </source>
</evidence>
<accession>A0ABS9H0K8</accession>
<evidence type="ECO:0000313" key="5">
    <source>
        <dbReference type="Proteomes" id="UP001649381"/>
    </source>
</evidence>
<reference evidence="4 5" key="1">
    <citation type="submission" date="2022-01" db="EMBL/GenBank/DDBJ databases">
        <title>Alkalihalobacillus sp. EGI L200015, a novel bacterium isolated from a salt lake sediment.</title>
        <authorList>
            <person name="Gao L."/>
            <person name="Fang B.-Z."/>
            <person name="Li W.-J."/>
        </authorList>
    </citation>
    <scope>NUCLEOTIDE SEQUENCE [LARGE SCALE GENOMIC DNA]</scope>
    <source>
        <strain evidence="4 5">KCTC 12718</strain>
    </source>
</reference>
<dbReference type="InterPro" id="IPR023772">
    <property type="entry name" value="DNA-bd_HTH_TetR-type_CS"/>
</dbReference>
<dbReference type="PROSITE" id="PS50977">
    <property type="entry name" value="HTH_TETR_2"/>
    <property type="match status" value="1"/>
</dbReference>
<dbReference type="PRINTS" id="PR00455">
    <property type="entry name" value="HTHTETR"/>
</dbReference>
<dbReference type="InterPro" id="IPR001647">
    <property type="entry name" value="HTH_TetR"/>
</dbReference>
<gene>
    <name evidence="4" type="ORF">L2716_12110</name>
</gene>
<dbReference type="RefSeq" id="WP_236335185.1">
    <property type="nucleotide sequence ID" value="NZ_JAKIJS010000001.1"/>
</dbReference>
<dbReference type="Proteomes" id="UP001649381">
    <property type="component" value="Unassembled WGS sequence"/>
</dbReference>
<dbReference type="SUPFAM" id="SSF46689">
    <property type="entry name" value="Homeodomain-like"/>
    <property type="match status" value="1"/>
</dbReference>
<dbReference type="Gene3D" id="1.10.10.60">
    <property type="entry name" value="Homeodomain-like"/>
    <property type="match status" value="1"/>
</dbReference>
<dbReference type="Pfam" id="PF00440">
    <property type="entry name" value="TetR_N"/>
    <property type="match status" value="1"/>
</dbReference>
<dbReference type="SUPFAM" id="SSF48498">
    <property type="entry name" value="Tetracyclin repressor-like, C-terminal domain"/>
    <property type="match status" value="1"/>
</dbReference>
<evidence type="ECO:0000256" key="2">
    <source>
        <dbReference type="PROSITE-ProRule" id="PRU00335"/>
    </source>
</evidence>
<keyword evidence="5" id="KW-1185">Reference proteome</keyword>
<organism evidence="4 5">
    <name type="scientific">Pseudalkalibacillus berkeleyi</name>
    <dbReference type="NCBI Taxonomy" id="1069813"/>
    <lineage>
        <taxon>Bacteria</taxon>
        <taxon>Bacillati</taxon>
        <taxon>Bacillota</taxon>
        <taxon>Bacilli</taxon>
        <taxon>Bacillales</taxon>
        <taxon>Fictibacillaceae</taxon>
        <taxon>Pseudalkalibacillus</taxon>
    </lineage>
</organism>
<proteinExistence type="predicted"/>
<feature type="DNA-binding region" description="H-T-H motif" evidence="2">
    <location>
        <begin position="39"/>
        <end position="58"/>
    </location>
</feature>
<comment type="caution">
    <text evidence="4">The sequence shown here is derived from an EMBL/GenBank/DDBJ whole genome shotgun (WGS) entry which is preliminary data.</text>
</comment>
<keyword evidence="1 2" id="KW-0238">DNA-binding</keyword>
<dbReference type="PANTHER" id="PTHR43479">
    <property type="entry name" value="ACREF/ENVCD OPERON REPRESSOR-RELATED"/>
    <property type="match status" value="1"/>
</dbReference>
<evidence type="ECO:0000256" key="1">
    <source>
        <dbReference type="ARBA" id="ARBA00023125"/>
    </source>
</evidence>
<protein>
    <submittedName>
        <fullName evidence="4">TetR/AcrR family transcriptional regulator</fullName>
    </submittedName>
</protein>
<dbReference type="PANTHER" id="PTHR43479:SF7">
    <property type="entry name" value="TETR-FAMILY TRANSCRIPTIONAL REGULATOR"/>
    <property type="match status" value="1"/>
</dbReference>
<dbReference type="InterPro" id="IPR036271">
    <property type="entry name" value="Tet_transcr_reg_TetR-rel_C_sf"/>
</dbReference>
<feature type="domain" description="HTH tetR-type" evidence="3">
    <location>
        <begin position="16"/>
        <end position="76"/>
    </location>
</feature>
<dbReference type="EMBL" id="JAKIJS010000001">
    <property type="protein sequence ID" value="MCF6138474.1"/>
    <property type="molecule type" value="Genomic_DNA"/>
</dbReference>